<dbReference type="InterPro" id="IPR023828">
    <property type="entry name" value="Peptidase_S8_Ser-AS"/>
</dbReference>
<evidence type="ECO:0000256" key="6">
    <source>
        <dbReference type="ARBA" id="ARBA00022801"/>
    </source>
</evidence>
<evidence type="ECO:0000256" key="3">
    <source>
        <dbReference type="ARBA" id="ARBA00022525"/>
    </source>
</evidence>
<evidence type="ECO:0000256" key="5">
    <source>
        <dbReference type="ARBA" id="ARBA00022729"/>
    </source>
</evidence>
<dbReference type="Proteomes" id="UP000685013">
    <property type="component" value="Chromosome 5"/>
</dbReference>
<evidence type="ECO:0000256" key="2">
    <source>
        <dbReference type="ARBA" id="ARBA00011073"/>
    </source>
</evidence>
<evidence type="ECO:0000256" key="9">
    <source>
        <dbReference type="PROSITE-ProRule" id="PRU01240"/>
    </source>
</evidence>
<dbReference type="Pfam" id="PF17766">
    <property type="entry name" value="fn3_6"/>
    <property type="match status" value="1"/>
</dbReference>
<feature type="chain" id="PRO_5043619246" evidence="10">
    <location>
        <begin position="25"/>
        <end position="773"/>
    </location>
</feature>
<feature type="active site" description="Charge relay system" evidence="9">
    <location>
        <position position="150"/>
    </location>
</feature>
<dbReference type="PROSITE" id="PS51892">
    <property type="entry name" value="SUBTILASE"/>
    <property type="match status" value="1"/>
</dbReference>
<dbReference type="CDD" id="cd04852">
    <property type="entry name" value="Peptidases_S8_3"/>
    <property type="match status" value="1"/>
</dbReference>
<dbReference type="CDD" id="cd02120">
    <property type="entry name" value="PA_subtilisin_like"/>
    <property type="match status" value="1"/>
</dbReference>
<accession>A0AAV6NIL3</accession>
<dbReference type="Pfam" id="PF00082">
    <property type="entry name" value="Peptidase_S8"/>
    <property type="match status" value="1"/>
</dbReference>
<dbReference type="InterPro" id="IPR010259">
    <property type="entry name" value="S8pro/Inhibitor_I9"/>
</dbReference>
<evidence type="ECO:0000259" key="13">
    <source>
        <dbReference type="Pfam" id="PF17766"/>
    </source>
</evidence>
<evidence type="ECO:0000256" key="8">
    <source>
        <dbReference type="ARBA" id="ARBA00023180"/>
    </source>
</evidence>
<dbReference type="EMBL" id="JAGKQH010000005">
    <property type="protein sequence ID" value="KAG6598336.1"/>
    <property type="molecule type" value="Genomic_DNA"/>
</dbReference>
<feature type="non-terminal residue" evidence="14">
    <location>
        <position position="1"/>
    </location>
</feature>
<dbReference type="PANTHER" id="PTHR10795">
    <property type="entry name" value="PROPROTEIN CONVERTASE SUBTILISIN/KEXIN"/>
    <property type="match status" value="1"/>
</dbReference>
<evidence type="ECO:0000256" key="1">
    <source>
        <dbReference type="ARBA" id="ARBA00004613"/>
    </source>
</evidence>
<evidence type="ECO:0000259" key="12">
    <source>
        <dbReference type="Pfam" id="PF05922"/>
    </source>
</evidence>
<organism evidence="14 15">
    <name type="scientific">Cucurbita argyrosperma subsp. sororia</name>
    <dbReference type="NCBI Taxonomy" id="37648"/>
    <lineage>
        <taxon>Eukaryota</taxon>
        <taxon>Viridiplantae</taxon>
        <taxon>Streptophyta</taxon>
        <taxon>Embryophyta</taxon>
        <taxon>Tracheophyta</taxon>
        <taxon>Spermatophyta</taxon>
        <taxon>Magnoliopsida</taxon>
        <taxon>eudicotyledons</taxon>
        <taxon>Gunneridae</taxon>
        <taxon>Pentapetalae</taxon>
        <taxon>rosids</taxon>
        <taxon>fabids</taxon>
        <taxon>Cucurbitales</taxon>
        <taxon>Cucurbitaceae</taxon>
        <taxon>Cucurbiteae</taxon>
        <taxon>Cucurbita</taxon>
    </lineage>
</organism>
<name>A0AAV6NIL3_9ROSI</name>
<dbReference type="InterPro" id="IPR034197">
    <property type="entry name" value="Peptidases_S8_3"/>
</dbReference>
<dbReference type="FunFam" id="3.40.50.200:FF:000006">
    <property type="entry name" value="Subtilisin-like protease SBT1.5"/>
    <property type="match status" value="1"/>
</dbReference>
<keyword evidence="5 10" id="KW-0732">Signal</keyword>
<protein>
    <submittedName>
        <fullName evidence="14">Subtilisin-like protease 3</fullName>
    </submittedName>
</protein>
<keyword evidence="7 9" id="KW-0720">Serine protease</keyword>
<evidence type="ECO:0000313" key="15">
    <source>
        <dbReference type="Proteomes" id="UP000685013"/>
    </source>
</evidence>
<feature type="active site" description="Charge relay system" evidence="9">
    <location>
        <position position="221"/>
    </location>
</feature>
<evidence type="ECO:0000256" key="4">
    <source>
        <dbReference type="ARBA" id="ARBA00022670"/>
    </source>
</evidence>
<keyword evidence="15" id="KW-1185">Reference proteome</keyword>
<comment type="subcellular location">
    <subcellularLocation>
        <location evidence="1">Secreted</location>
    </subcellularLocation>
</comment>
<dbReference type="InterPro" id="IPR041469">
    <property type="entry name" value="Subtilisin-like_FN3"/>
</dbReference>
<comment type="caution">
    <text evidence="14">The sequence shown here is derived from an EMBL/GenBank/DDBJ whole genome shotgun (WGS) entry which is preliminary data.</text>
</comment>
<evidence type="ECO:0000256" key="10">
    <source>
        <dbReference type="SAM" id="SignalP"/>
    </source>
</evidence>
<keyword evidence="8" id="KW-0325">Glycoprotein</keyword>
<evidence type="ECO:0000256" key="7">
    <source>
        <dbReference type="ARBA" id="ARBA00022825"/>
    </source>
</evidence>
<dbReference type="GO" id="GO:0006508">
    <property type="term" value="P:proteolysis"/>
    <property type="evidence" value="ECO:0007669"/>
    <property type="project" value="UniProtKB-KW"/>
</dbReference>
<dbReference type="PROSITE" id="PS00138">
    <property type="entry name" value="SUBTILASE_SER"/>
    <property type="match status" value="1"/>
</dbReference>
<feature type="domain" description="Peptidase S8/S53" evidence="11">
    <location>
        <begin position="141"/>
        <end position="581"/>
    </location>
</feature>
<feature type="active site" description="Charge relay system" evidence="9">
    <location>
        <position position="541"/>
    </location>
</feature>
<dbReference type="Pfam" id="PF05922">
    <property type="entry name" value="Inhibitor_I9"/>
    <property type="match status" value="1"/>
</dbReference>
<keyword evidence="4 9" id="KW-0645">Protease</keyword>
<comment type="similarity">
    <text evidence="2 9">Belongs to the peptidase S8 family.</text>
</comment>
<dbReference type="InterPro" id="IPR000209">
    <property type="entry name" value="Peptidase_S8/S53_dom"/>
</dbReference>
<dbReference type="GO" id="GO:0005576">
    <property type="term" value="C:extracellular region"/>
    <property type="evidence" value="ECO:0007669"/>
    <property type="project" value="UniProtKB-SubCell"/>
</dbReference>
<feature type="domain" description="Inhibitor I9" evidence="12">
    <location>
        <begin position="28"/>
        <end position="117"/>
    </location>
</feature>
<dbReference type="FunFam" id="3.30.70.80:FF:000003">
    <property type="entry name" value="Subtilisin-like protease SBT1.9"/>
    <property type="match status" value="1"/>
</dbReference>
<evidence type="ECO:0000259" key="11">
    <source>
        <dbReference type="Pfam" id="PF00082"/>
    </source>
</evidence>
<keyword evidence="3" id="KW-0964">Secreted</keyword>
<gene>
    <name evidence="14" type="primary">sbt3</name>
    <name evidence="14" type="ORF">SDJN03_08114</name>
</gene>
<feature type="domain" description="Subtilisin-like protease fibronectin type-III" evidence="13">
    <location>
        <begin position="654"/>
        <end position="762"/>
    </location>
</feature>
<dbReference type="AlphaFoldDB" id="A0AAV6NIL3"/>
<feature type="signal peptide" evidence="10">
    <location>
        <begin position="1"/>
        <end position="24"/>
    </location>
</feature>
<dbReference type="InterPro" id="IPR045051">
    <property type="entry name" value="SBT"/>
</dbReference>
<evidence type="ECO:0000313" key="14">
    <source>
        <dbReference type="EMBL" id="KAG6598336.1"/>
    </source>
</evidence>
<sequence length="773" mass="83493">MAAHMRMFFWVSLIVIFLARSTLTQTDNYIVHMDLAAMPKPFATHHSWYSATLSSVLLDTSPLRTTTSSSSSSPSKLIHCYKHAINGFTANLTPSQLDALKNSPGYVSSVRDSSVRADTTHSSNFLALSPNSGLLPISNYGSDVIIGFVDTGVWPESESFNDDGIPKIPSRWKGECESGTHFNASLCNKKLIGGRFFNKGLIAKFPNVTISMNSTRDTNGHGTHTSTTAAGSYVKEASFFGYGQGTARGVAPRARVAIYKAIWKEGNAVSDVIAAIDQAISDGVDVISLSLGLDGVPLYEDPVAIATFAAMERGIFVATSAGNKGPQFGTVHSGAPWVLNVAAGTMDRDFGGTITLTNGVSVLGSSLFPLNLAIALSPLPIVFMGQCHNLKKLKRVGFKIVVCEDSDEYSLDLQVDNVESAKIAVGVFISNISDWDNLIQTSFPSIFLNAYHGNVIKDYIKRSSNPKARVNFHKTIIGTKPAPSVARYSSRGPSESCPFVLKPDIMAPGDAILASWPQNVAATDVYSRPIYSKYNVLSGTSMACPHAAGVAALLKGAHPGWSPAAIRSAMMTTADIVDNTQTLIKDLGNKNKVATPLAMGSGHVNPNKAIDPGLIYDMGIEDYTNLLCALNYTKNQIQTITRSTSNHCEKPLLDLNYPSFIITVNASDSQTGRTEISREFKRRVTNIGEKGATYRAKMTPMKGLVVTVEPNKLKFKRKNQNLSFKLKIRGHVSVKRESDVVFGYLNWVEVGGGHRVQSPIVVAVVAGLRSHWN</sequence>
<dbReference type="GO" id="GO:0004252">
    <property type="term" value="F:serine-type endopeptidase activity"/>
    <property type="evidence" value="ECO:0007669"/>
    <property type="project" value="UniProtKB-UniRule"/>
</dbReference>
<keyword evidence="6 9" id="KW-0378">Hydrolase</keyword>
<dbReference type="GO" id="GO:0009609">
    <property type="term" value="P:response to symbiotic bacterium"/>
    <property type="evidence" value="ECO:0007669"/>
    <property type="project" value="UniProtKB-ARBA"/>
</dbReference>
<proteinExistence type="inferred from homology"/>
<reference evidence="14 15" key="1">
    <citation type="journal article" date="2021" name="Hortic Res">
        <title>The domestication of Cucurbita argyrosperma as revealed by the genome of its wild relative.</title>
        <authorList>
            <person name="Barrera-Redondo J."/>
            <person name="Sanchez-de la Vega G."/>
            <person name="Aguirre-Liguori J.A."/>
            <person name="Castellanos-Morales G."/>
            <person name="Gutierrez-Guerrero Y.T."/>
            <person name="Aguirre-Dugua X."/>
            <person name="Aguirre-Planter E."/>
            <person name="Tenaillon M.I."/>
            <person name="Lira-Saade R."/>
            <person name="Eguiarte L.E."/>
        </authorList>
    </citation>
    <scope>NUCLEOTIDE SEQUENCE [LARGE SCALE GENOMIC DNA]</scope>
    <source>
        <strain evidence="14">JBR-2021</strain>
    </source>
</reference>